<accession>A0ABX8FHN7</accession>
<organism evidence="1 2">
    <name type="scientific">Cytobacillus gottheilii</name>
    <dbReference type="NCBI Taxonomy" id="859144"/>
    <lineage>
        <taxon>Bacteria</taxon>
        <taxon>Bacillati</taxon>
        <taxon>Bacillota</taxon>
        <taxon>Bacilli</taxon>
        <taxon>Bacillales</taxon>
        <taxon>Bacillaceae</taxon>
        <taxon>Cytobacillus</taxon>
    </lineage>
</organism>
<evidence type="ECO:0000313" key="1">
    <source>
        <dbReference type="EMBL" id="QVY63509.1"/>
    </source>
</evidence>
<evidence type="ECO:0000313" key="2">
    <source>
        <dbReference type="Proteomes" id="UP000679247"/>
    </source>
</evidence>
<gene>
    <name evidence="1" type="ORF">J1899_10875</name>
</gene>
<sequence length="293" mass="34656">MRAEEEMMNLIIGYAMNDNRIRAVYMNGSRTNPNAPKDLFQDFDIVYVVTETASFIRDESWILHFGDLLMIQEPDKNDQACGERTDFDRSYSYLMLFTDGNRIDLHIETEESMKERFVSEKLTLPLLDKDQILPAIDPPSDVDYHVCKPTEAMYAGCCNNFWWCLQNVAKGIWRDELPYAKQMFEQVIRQELDKMVSWRIGSEHNYKVSTGKMGKYFKIYLPASYWELYKETYCDSDNYSFWESIFKTCKLFHMLAQDVADHLSFTYLIDEEHNMMKYLCAVRNLPKDAQKIF</sequence>
<dbReference type="PIRSF" id="PIRSF000812">
    <property type="entry name" value="AAD"/>
    <property type="match status" value="1"/>
</dbReference>
<dbReference type="Pfam" id="PF04439">
    <property type="entry name" value="Adenyl_transf"/>
    <property type="match status" value="1"/>
</dbReference>
<dbReference type="EMBL" id="CP071709">
    <property type="protein sequence ID" value="QVY63509.1"/>
    <property type="molecule type" value="Genomic_DNA"/>
</dbReference>
<dbReference type="Gene3D" id="1.20.120.330">
    <property type="entry name" value="Nucleotidyltransferases domain 2"/>
    <property type="match status" value="1"/>
</dbReference>
<dbReference type="RefSeq" id="WP_214478644.1">
    <property type="nucleotide sequence ID" value="NZ_CP071709.1"/>
</dbReference>
<proteinExistence type="predicted"/>
<reference evidence="1 2" key="1">
    <citation type="submission" date="2021-03" db="EMBL/GenBank/DDBJ databases">
        <title>The first data on the complete genome of the tetrodotoxin-producing bacterium.</title>
        <authorList>
            <person name="Melnikova D.I."/>
            <person name="Nijland R."/>
            <person name="Magarlamov T.Y."/>
        </authorList>
    </citation>
    <scope>NUCLEOTIDE SEQUENCE [LARGE SCALE GENOMIC DNA]</scope>
    <source>
        <strain evidence="1 2">1839</strain>
    </source>
</reference>
<keyword evidence="2" id="KW-1185">Reference proteome</keyword>
<name>A0ABX8FHN7_9BACI</name>
<dbReference type="SUPFAM" id="SSF81301">
    <property type="entry name" value="Nucleotidyltransferase"/>
    <property type="match status" value="1"/>
</dbReference>
<dbReference type="SUPFAM" id="SSF81631">
    <property type="entry name" value="PAP/OAS1 substrate-binding domain"/>
    <property type="match status" value="1"/>
</dbReference>
<dbReference type="Gene3D" id="3.30.460.10">
    <property type="entry name" value="Beta Polymerase, domain 2"/>
    <property type="match status" value="1"/>
</dbReference>
<dbReference type="Proteomes" id="UP000679247">
    <property type="component" value="Chromosome"/>
</dbReference>
<dbReference type="InterPro" id="IPR043519">
    <property type="entry name" value="NT_sf"/>
</dbReference>
<dbReference type="InterPro" id="IPR007530">
    <property type="entry name" value="Aminoglycoside_adenylylTfrase"/>
</dbReference>
<protein>
    <submittedName>
        <fullName evidence="1">Aminoglycoside 6-adenylyltransferase</fullName>
    </submittedName>
</protein>